<dbReference type="GO" id="GO:0015935">
    <property type="term" value="C:small ribosomal subunit"/>
    <property type="evidence" value="ECO:0007669"/>
    <property type="project" value="TreeGrafter"/>
</dbReference>
<evidence type="ECO:0000256" key="6">
    <source>
        <dbReference type="ARBA" id="ARBA00035136"/>
    </source>
</evidence>
<organism evidence="9 10">
    <name type="scientific">Candidatus Sungbacteria bacterium RIFCSPHIGHO2_02_FULL_47_11</name>
    <dbReference type="NCBI Taxonomy" id="1802270"/>
    <lineage>
        <taxon>Bacteria</taxon>
        <taxon>Candidatus Sungiibacteriota</taxon>
    </lineage>
</organism>
<dbReference type="NCBIfam" id="TIGR00029">
    <property type="entry name" value="S20"/>
    <property type="match status" value="1"/>
</dbReference>
<dbReference type="STRING" id="1802270.A3C07_03890"/>
<keyword evidence="5 7" id="KW-0687">Ribonucleoprotein</keyword>
<dbReference type="EMBL" id="MHQI01000062">
    <property type="protein sequence ID" value="OGZ98572.1"/>
    <property type="molecule type" value="Genomic_DNA"/>
</dbReference>
<evidence type="ECO:0000313" key="9">
    <source>
        <dbReference type="EMBL" id="OGZ98572.1"/>
    </source>
</evidence>
<dbReference type="HAMAP" id="MF_00500">
    <property type="entry name" value="Ribosomal_bS20"/>
    <property type="match status" value="1"/>
</dbReference>
<evidence type="ECO:0000256" key="4">
    <source>
        <dbReference type="ARBA" id="ARBA00022980"/>
    </source>
</evidence>
<dbReference type="InterPro" id="IPR002583">
    <property type="entry name" value="Ribosomal_bS20"/>
</dbReference>
<dbReference type="Pfam" id="PF01649">
    <property type="entry name" value="Ribosomal_S20p"/>
    <property type="match status" value="1"/>
</dbReference>
<accession>A0A1G2KGJ6</accession>
<evidence type="ECO:0000256" key="2">
    <source>
        <dbReference type="ARBA" id="ARBA00022730"/>
    </source>
</evidence>
<dbReference type="AlphaFoldDB" id="A0A1G2KGJ6"/>
<dbReference type="SUPFAM" id="SSF46992">
    <property type="entry name" value="Ribosomal protein S20"/>
    <property type="match status" value="1"/>
</dbReference>
<dbReference type="GO" id="GO:0003735">
    <property type="term" value="F:structural constituent of ribosome"/>
    <property type="evidence" value="ECO:0007669"/>
    <property type="project" value="InterPro"/>
</dbReference>
<dbReference type="PANTHER" id="PTHR33398">
    <property type="entry name" value="30S RIBOSOMAL PROTEIN S20"/>
    <property type="match status" value="1"/>
</dbReference>
<comment type="similarity">
    <text evidence="1 7">Belongs to the bacterial ribosomal protein bS20 family.</text>
</comment>
<dbReference type="PANTHER" id="PTHR33398:SF1">
    <property type="entry name" value="SMALL RIBOSOMAL SUBUNIT PROTEIN BS20C"/>
    <property type="match status" value="1"/>
</dbReference>
<evidence type="ECO:0000256" key="3">
    <source>
        <dbReference type="ARBA" id="ARBA00022884"/>
    </source>
</evidence>
<keyword evidence="2 7" id="KW-0699">rRNA-binding</keyword>
<comment type="function">
    <text evidence="7">Binds directly to 16S ribosomal RNA.</text>
</comment>
<keyword evidence="3 7" id="KW-0694">RNA-binding</keyword>
<proteinExistence type="inferred from homology"/>
<evidence type="ECO:0000256" key="5">
    <source>
        <dbReference type="ARBA" id="ARBA00023274"/>
    </source>
</evidence>
<feature type="compositionally biased region" description="Basic residues" evidence="8">
    <location>
        <begin position="1"/>
        <end position="22"/>
    </location>
</feature>
<dbReference type="Gene3D" id="1.20.58.110">
    <property type="entry name" value="Ribosomal protein S20"/>
    <property type="match status" value="1"/>
</dbReference>
<name>A0A1G2KGJ6_9BACT</name>
<evidence type="ECO:0000256" key="8">
    <source>
        <dbReference type="SAM" id="MobiDB-lite"/>
    </source>
</evidence>
<gene>
    <name evidence="7" type="primary">rpsT</name>
    <name evidence="9" type="ORF">A3C07_03890</name>
</gene>
<keyword evidence="4 7" id="KW-0689">Ribosomal protein</keyword>
<sequence>MPITKSAKKAMRQSIRRHAQNLKKKEAYKRAVRDVRKAVAAGKHDEAKKMLPKLYQALDKAAKTNVIKKNKAARLKSRLSNLVAKNTQ</sequence>
<dbReference type="GO" id="GO:0070181">
    <property type="term" value="F:small ribosomal subunit rRNA binding"/>
    <property type="evidence" value="ECO:0007669"/>
    <property type="project" value="TreeGrafter"/>
</dbReference>
<dbReference type="GO" id="GO:0005829">
    <property type="term" value="C:cytosol"/>
    <property type="evidence" value="ECO:0007669"/>
    <property type="project" value="TreeGrafter"/>
</dbReference>
<evidence type="ECO:0000256" key="7">
    <source>
        <dbReference type="HAMAP-Rule" id="MF_00500"/>
    </source>
</evidence>
<dbReference type="GO" id="GO:0006412">
    <property type="term" value="P:translation"/>
    <property type="evidence" value="ECO:0007669"/>
    <property type="project" value="UniProtKB-UniRule"/>
</dbReference>
<reference evidence="9 10" key="1">
    <citation type="journal article" date="2016" name="Nat. Commun.">
        <title>Thousands of microbial genomes shed light on interconnected biogeochemical processes in an aquifer system.</title>
        <authorList>
            <person name="Anantharaman K."/>
            <person name="Brown C.T."/>
            <person name="Hug L.A."/>
            <person name="Sharon I."/>
            <person name="Castelle C.J."/>
            <person name="Probst A.J."/>
            <person name="Thomas B.C."/>
            <person name="Singh A."/>
            <person name="Wilkins M.J."/>
            <person name="Karaoz U."/>
            <person name="Brodie E.L."/>
            <person name="Williams K.H."/>
            <person name="Hubbard S.S."/>
            <person name="Banfield J.F."/>
        </authorList>
    </citation>
    <scope>NUCLEOTIDE SEQUENCE [LARGE SCALE GENOMIC DNA]</scope>
</reference>
<evidence type="ECO:0000256" key="1">
    <source>
        <dbReference type="ARBA" id="ARBA00007634"/>
    </source>
</evidence>
<protein>
    <recommendedName>
        <fullName evidence="6 7">Small ribosomal subunit protein bS20</fullName>
    </recommendedName>
</protein>
<dbReference type="InterPro" id="IPR036510">
    <property type="entry name" value="Ribosomal_bS20_sf"/>
</dbReference>
<dbReference type="Proteomes" id="UP000179023">
    <property type="component" value="Unassembled WGS sequence"/>
</dbReference>
<evidence type="ECO:0000313" key="10">
    <source>
        <dbReference type="Proteomes" id="UP000179023"/>
    </source>
</evidence>
<feature type="region of interest" description="Disordered" evidence="8">
    <location>
        <begin position="1"/>
        <end position="28"/>
    </location>
</feature>
<comment type="caution">
    <text evidence="9">The sequence shown here is derived from an EMBL/GenBank/DDBJ whole genome shotgun (WGS) entry which is preliminary data.</text>
</comment>